<feature type="domain" description="Outer membrane protein beta-barrel" evidence="4">
    <location>
        <begin position="392"/>
        <end position="788"/>
    </location>
</feature>
<dbReference type="InterPro" id="IPR041700">
    <property type="entry name" value="OMP_b-brl_3"/>
</dbReference>
<evidence type="ECO:0000313" key="5">
    <source>
        <dbReference type="EMBL" id="MCU7548995.1"/>
    </source>
</evidence>
<dbReference type="PANTHER" id="PTHR40980">
    <property type="entry name" value="PLUG DOMAIN-CONTAINING PROTEIN"/>
    <property type="match status" value="1"/>
</dbReference>
<keyword evidence="6" id="KW-1185">Reference proteome</keyword>
<dbReference type="SUPFAM" id="SSF49464">
    <property type="entry name" value="Carboxypeptidase regulatory domain-like"/>
    <property type="match status" value="1"/>
</dbReference>
<keyword evidence="5" id="KW-0675">Receptor</keyword>
<dbReference type="InterPro" id="IPR008969">
    <property type="entry name" value="CarboxyPept-like_regulatory"/>
</dbReference>
<dbReference type="Pfam" id="PF14905">
    <property type="entry name" value="OMP_b-brl_3"/>
    <property type="match status" value="1"/>
</dbReference>
<evidence type="ECO:0000256" key="3">
    <source>
        <dbReference type="ARBA" id="ARBA00023237"/>
    </source>
</evidence>
<proteinExistence type="predicted"/>
<dbReference type="Proteomes" id="UP001155483">
    <property type="component" value="Unassembled WGS sequence"/>
</dbReference>
<dbReference type="SUPFAM" id="SSF56935">
    <property type="entry name" value="Porins"/>
    <property type="match status" value="1"/>
</dbReference>
<dbReference type="PANTHER" id="PTHR40980:SF4">
    <property type="entry name" value="TONB-DEPENDENT RECEPTOR-LIKE BETA-BARREL DOMAIN-CONTAINING PROTEIN"/>
    <property type="match status" value="1"/>
</dbReference>
<comment type="subcellular location">
    <subcellularLocation>
        <location evidence="1">Cell outer membrane</location>
    </subcellularLocation>
</comment>
<protein>
    <submittedName>
        <fullName evidence="5">TonB-dependent receptor family protein</fullName>
    </submittedName>
</protein>
<reference evidence="5" key="1">
    <citation type="submission" date="2022-09" db="EMBL/GenBank/DDBJ databases">
        <authorList>
            <person name="Yuan C."/>
            <person name="Ke Z."/>
        </authorList>
    </citation>
    <scope>NUCLEOTIDE SEQUENCE</scope>
    <source>
        <strain evidence="5">LB-8</strain>
    </source>
</reference>
<reference evidence="5" key="2">
    <citation type="submission" date="2023-04" db="EMBL/GenBank/DDBJ databases">
        <title>Paracnuella aquatica gen. nov., sp. nov., a member of the family Chitinophagaceae isolated from a hot spring.</title>
        <authorList>
            <person name="Wang C."/>
        </authorList>
    </citation>
    <scope>NUCLEOTIDE SEQUENCE</scope>
    <source>
        <strain evidence="5">LB-8</strain>
    </source>
</reference>
<dbReference type="RefSeq" id="WP_279296439.1">
    <property type="nucleotide sequence ID" value="NZ_JAOTIF010000004.1"/>
</dbReference>
<accession>A0A9X2XUQ6</accession>
<evidence type="ECO:0000313" key="6">
    <source>
        <dbReference type="Proteomes" id="UP001155483"/>
    </source>
</evidence>
<dbReference type="InterPro" id="IPR036942">
    <property type="entry name" value="Beta-barrel_TonB_sf"/>
</dbReference>
<dbReference type="Pfam" id="PF13620">
    <property type="entry name" value="CarboxypepD_reg"/>
    <property type="match status" value="1"/>
</dbReference>
<evidence type="ECO:0000256" key="2">
    <source>
        <dbReference type="ARBA" id="ARBA00023136"/>
    </source>
</evidence>
<dbReference type="GO" id="GO:0009279">
    <property type="term" value="C:cell outer membrane"/>
    <property type="evidence" value="ECO:0007669"/>
    <property type="project" value="UniProtKB-SubCell"/>
</dbReference>
<keyword evidence="3" id="KW-0998">Cell outer membrane</keyword>
<dbReference type="Gene3D" id="2.40.170.20">
    <property type="entry name" value="TonB-dependent receptor, beta-barrel domain"/>
    <property type="match status" value="1"/>
</dbReference>
<comment type="caution">
    <text evidence="5">The sequence shown here is derived from an EMBL/GenBank/DDBJ whole genome shotgun (WGS) entry which is preliminary data.</text>
</comment>
<evidence type="ECO:0000259" key="4">
    <source>
        <dbReference type="Pfam" id="PF14905"/>
    </source>
</evidence>
<dbReference type="Gene3D" id="2.60.40.1120">
    <property type="entry name" value="Carboxypeptidase-like, regulatory domain"/>
    <property type="match status" value="1"/>
</dbReference>
<evidence type="ECO:0000256" key="1">
    <source>
        <dbReference type="ARBA" id="ARBA00004442"/>
    </source>
</evidence>
<name>A0A9X2XUQ6_9BACT</name>
<dbReference type="AlphaFoldDB" id="A0A9X2XUQ6"/>
<gene>
    <name evidence="5" type="ORF">OCK74_07700</name>
</gene>
<dbReference type="EMBL" id="JAOTIF010000004">
    <property type="protein sequence ID" value="MCU7548995.1"/>
    <property type="molecule type" value="Genomic_DNA"/>
</dbReference>
<sequence length="817" mass="92185">MQQTTADHTRARCTCLLLLLHLLFINGFAQTKINGQVIDGNGLPIFNASVLLLNSKDSSLVKGFITPKNGRYSFDNIKPGVYLISSTFSGYKQVYTPHFTIESTKTEFNVTALKLTEKEVQLSGVTVSTKVPLYEQKMDRMVINVAASITSSGSTALDVLARSPGVIVDYQNNSISLNGKDGVVFMINGRISRMPMATIVQMLAGMSSSNIEKIELITTPPANFDAEGNAGYINIVLKTNTQFGTNGTYTLMGGYGKGLLSSGSINFNHRKAKWNLYGDGSAAVSNIVQSMDFYRKVSNSGNIIESKITTDREAKISNVNGRIGLDYYASKKTVIGGLITGNYNKWYVESDNNSYISLNQKLDTIIQIANIESHPLQNYTANMNVQHSINADDKFTVNLDYIYTKDRNPSDYVNTYFDELWNYLFTEKAKSDKYTPLRFWVGTADYTKKWSKKISMDAGIKGTFSKFTNDVNVEKTVDNNWVKDESLTAIYDLKENISAAYTTFSVSLSDKTNAKIGLRYEYTNSNLNSATEKDIVDRHYGKLFPSFFLSQKLDDKNALNFSYSRRITRPSFWNLAPFVLFVDPNTFFSGNPALQPAISDALKFDYLLKKWIFSIAYTYESRPITNFTPKIDSISNKQTLAAENQRNKQTLALTFSLPITINKWWNMQNNIIGTFQQLNGVYKSEPFQIRQKGFNISSIQNFTLPKNFFIELRGFYQSAGVFGIYKVKSFEIFDFGIQKKFNDNKDNLKFALNSITGAPVFKPSANLPEQNLVVRGELQFWNRNFRLTYTHNFGDQKLAAKRERKTASEEEQGRLAN</sequence>
<organism evidence="5 6">
    <name type="scientific">Paraflavisolibacter caeni</name>
    <dbReference type="NCBI Taxonomy" id="2982496"/>
    <lineage>
        <taxon>Bacteria</taxon>
        <taxon>Pseudomonadati</taxon>
        <taxon>Bacteroidota</taxon>
        <taxon>Chitinophagia</taxon>
        <taxon>Chitinophagales</taxon>
        <taxon>Chitinophagaceae</taxon>
        <taxon>Paraflavisolibacter</taxon>
    </lineage>
</organism>
<keyword evidence="2" id="KW-0472">Membrane</keyword>